<evidence type="ECO:0000313" key="2">
    <source>
        <dbReference type="Proteomes" id="UP000237351"/>
    </source>
</evidence>
<dbReference type="GO" id="GO:0043565">
    <property type="term" value="F:sequence-specific DNA binding"/>
    <property type="evidence" value="ECO:0007669"/>
    <property type="project" value="InterPro"/>
</dbReference>
<dbReference type="STRING" id="1414854.GQ61_05510"/>
<accession>A0A1W6N4Z7</accession>
<keyword evidence="2" id="KW-1185">Reference proteome</keyword>
<dbReference type="InterPro" id="IPR010921">
    <property type="entry name" value="Trp_repressor/repl_initiator"/>
</dbReference>
<evidence type="ECO:0000313" key="1">
    <source>
        <dbReference type="EMBL" id="ARN84836.1"/>
    </source>
</evidence>
<reference evidence="1 2" key="1">
    <citation type="submission" date="2014-06" db="EMBL/GenBank/DDBJ databases">
        <title>The genome of the endonuclear symbiont Nucleicultrix amoebiphila.</title>
        <authorList>
            <person name="Schulz F."/>
            <person name="Horn M."/>
        </authorList>
    </citation>
    <scope>NUCLEOTIDE SEQUENCE [LARGE SCALE GENOMIC DNA]</scope>
    <source>
        <strain evidence="1 2">FS5</strain>
    </source>
</reference>
<name>A0A1W6N4Z7_9PROT</name>
<sequence>MQVRCKDCGSFKLVRNGKARKHQRYKCKECGLSFIEGDRRQKTPVEAQALAVLLYGMGKSSYGFIAKLFKVSRTAVYHWIRNFCEDLPPPQVPEGTYDIEFDEMWHYVTSKKTNSGFGKPWIVMKGKPLPGLQAIVMLKPSKDFMKK</sequence>
<protein>
    <recommendedName>
        <fullName evidence="3">Transposase</fullName>
    </recommendedName>
</protein>
<gene>
    <name evidence="1" type="ORF">GQ61_05510</name>
</gene>
<proteinExistence type="predicted"/>
<evidence type="ECO:0008006" key="3">
    <source>
        <dbReference type="Google" id="ProtNLM"/>
    </source>
</evidence>
<dbReference type="Proteomes" id="UP000237351">
    <property type="component" value="Chromosome"/>
</dbReference>
<dbReference type="EMBL" id="CP008743">
    <property type="protein sequence ID" value="ARN84836.1"/>
    <property type="molecule type" value="Genomic_DNA"/>
</dbReference>
<dbReference type="SUPFAM" id="SSF48295">
    <property type="entry name" value="TrpR-like"/>
    <property type="match status" value="1"/>
</dbReference>
<organism evidence="1 2">
    <name type="scientific">Candidatus Nucleicultrix amoebiphila FS5</name>
    <dbReference type="NCBI Taxonomy" id="1414854"/>
    <lineage>
        <taxon>Bacteria</taxon>
        <taxon>Pseudomonadati</taxon>
        <taxon>Pseudomonadota</taxon>
        <taxon>Alphaproteobacteria</taxon>
        <taxon>Holosporales</taxon>
        <taxon>Candidatus Nucleicultricaceae</taxon>
        <taxon>Candidatus Nucleicultrix</taxon>
    </lineage>
</organism>
<dbReference type="RefSeq" id="WP_198157279.1">
    <property type="nucleotide sequence ID" value="NZ_CP008743.1"/>
</dbReference>
<dbReference type="AlphaFoldDB" id="A0A1W6N4Z7"/>
<dbReference type="InterPro" id="IPR051354">
    <property type="entry name" value="Transposase_27_IS1"/>
</dbReference>
<dbReference type="PANTHER" id="PTHR33293:SF1">
    <property type="entry name" value="INSERTION ELEMENT IS1 1 PROTEIN INSB-RELATED"/>
    <property type="match status" value="1"/>
</dbReference>
<dbReference type="KEGG" id="naf:GQ61_05510"/>
<dbReference type="PANTHER" id="PTHR33293">
    <property type="entry name" value="INSERTION ELEMENT IS1 1 PROTEIN INSB-RELATED"/>
    <property type="match status" value="1"/>
</dbReference>